<proteinExistence type="predicted"/>
<dbReference type="EMBL" id="CM043799">
    <property type="protein sequence ID" value="KAI4804854.1"/>
    <property type="molecule type" value="Genomic_DNA"/>
</dbReference>
<gene>
    <name evidence="1" type="ORF">KUCAC02_026466</name>
</gene>
<reference evidence="1" key="1">
    <citation type="submission" date="2022-05" db="EMBL/GenBank/DDBJ databases">
        <title>Chromosome-level genome of Chaenocephalus aceratus.</title>
        <authorList>
            <person name="Park H."/>
        </authorList>
    </citation>
    <scope>NUCLEOTIDE SEQUENCE</scope>
    <source>
        <strain evidence="1">KU_202001</strain>
    </source>
</reference>
<sequence length="26" mass="3032">MTVELEVFFAMLCFSVYNMRTKGTVN</sequence>
<evidence type="ECO:0000313" key="2">
    <source>
        <dbReference type="Proteomes" id="UP001057452"/>
    </source>
</evidence>
<name>A0ACB9VXJ5_CHAAC</name>
<organism evidence="1 2">
    <name type="scientific">Chaenocephalus aceratus</name>
    <name type="common">Blackfin icefish</name>
    <name type="synonym">Chaenichthys aceratus</name>
    <dbReference type="NCBI Taxonomy" id="36190"/>
    <lineage>
        <taxon>Eukaryota</taxon>
        <taxon>Metazoa</taxon>
        <taxon>Chordata</taxon>
        <taxon>Craniata</taxon>
        <taxon>Vertebrata</taxon>
        <taxon>Euteleostomi</taxon>
        <taxon>Actinopterygii</taxon>
        <taxon>Neopterygii</taxon>
        <taxon>Teleostei</taxon>
        <taxon>Neoteleostei</taxon>
        <taxon>Acanthomorphata</taxon>
        <taxon>Eupercaria</taxon>
        <taxon>Perciformes</taxon>
        <taxon>Notothenioidei</taxon>
        <taxon>Channichthyidae</taxon>
        <taxon>Chaenocephalus</taxon>
    </lineage>
</organism>
<protein>
    <submittedName>
        <fullName evidence="1">Uncharacterized protein</fullName>
    </submittedName>
</protein>
<evidence type="ECO:0000313" key="1">
    <source>
        <dbReference type="EMBL" id="KAI4804854.1"/>
    </source>
</evidence>
<dbReference type="Proteomes" id="UP001057452">
    <property type="component" value="Chromosome 15"/>
</dbReference>
<accession>A0ACB9VXJ5</accession>
<comment type="caution">
    <text evidence="1">The sequence shown here is derived from an EMBL/GenBank/DDBJ whole genome shotgun (WGS) entry which is preliminary data.</text>
</comment>
<keyword evidence="2" id="KW-1185">Reference proteome</keyword>